<evidence type="ECO:0000256" key="8">
    <source>
        <dbReference type="HAMAP-Rule" id="MF_00152"/>
    </source>
</evidence>
<keyword evidence="6 8" id="KW-0862">Zinc</keyword>
<comment type="similarity">
    <text evidence="1 8">Belongs to the AP endonuclease 2 family.</text>
</comment>
<evidence type="ECO:0000256" key="2">
    <source>
        <dbReference type="ARBA" id="ARBA00022722"/>
    </source>
</evidence>
<evidence type="ECO:0000313" key="10">
    <source>
        <dbReference type="EMBL" id="PTQ57505.1"/>
    </source>
</evidence>
<dbReference type="Proteomes" id="UP000244338">
    <property type="component" value="Unassembled WGS sequence"/>
</dbReference>
<dbReference type="GO" id="GO:0008270">
    <property type="term" value="F:zinc ion binding"/>
    <property type="evidence" value="ECO:0007669"/>
    <property type="project" value="UniProtKB-UniRule"/>
</dbReference>
<dbReference type="SMART" id="SM00518">
    <property type="entry name" value="AP2Ec"/>
    <property type="match status" value="1"/>
</dbReference>
<keyword evidence="7 8" id="KW-0234">DNA repair</keyword>
<dbReference type="PROSITE" id="PS00730">
    <property type="entry name" value="AP_NUCLEASE_F2_2"/>
    <property type="match status" value="1"/>
</dbReference>
<feature type="binding site" evidence="8">
    <location>
        <position position="214"/>
    </location>
    <ligand>
        <name>Zn(2+)</name>
        <dbReference type="ChEBI" id="CHEBI:29105"/>
        <label>2</label>
    </ligand>
</feature>
<proteinExistence type="inferred from homology"/>
<dbReference type="GO" id="GO:0006284">
    <property type="term" value="P:base-excision repair"/>
    <property type="evidence" value="ECO:0007669"/>
    <property type="project" value="TreeGrafter"/>
</dbReference>
<name>A0A2R6Y4D3_9BACL</name>
<feature type="binding site" evidence="8">
    <location>
        <position position="145"/>
    </location>
    <ligand>
        <name>Zn(2+)</name>
        <dbReference type="ChEBI" id="CHEBI:29105"/>
        <label>1</label>
    </ligand>
</feature>
<evidence type="ECO:0000256" key="7">
    <source>
        <dbReference type="ARBA" id="ARBA00023204"/>
    </source>
</evidence>
<dbReference type="GO" id="GO:0008081">
    <property type="term" value="F:phosphoric diester hydrolase activity"/>
    <property type="evidence" value="ECO:0007669"/>
    <property type="project" value="TreeGrafter"/>
</dbReference>
<accession>A0A2R6Y4D3</accession>
<evidence type="ECO:0000256" key="3">
    <source>
        <dbReference type="ARBA" id="ARBA00022723"/>
    </source>
</evidence>
<evidence type="ECO:0000313" key="11">
    <source>
        <dbReference type="Proteomes" id="UP000244338"/>
    </source>
</evidence>
<dbReference type="EC" id="3.1.21.2" evidence="8"/>
<feature type="binding site" evidence="8">
    <location>
        <position position="259"/>
    </location>
    <ligand>
        <name>Zn(2+)</name>
        <dbReference type="ChEBI" id="CHEBI:29105"/>
        <label>2</label>
    </ligand>
</feature>
<feature type="binding site" evidence="8">
    <location>
        <position position="70"/>
    </location>
    <ligand>
        <name>Zn(2+)</name>
        <dbReference type="ChEBI" id="CHEBI:29105"/>
        <label>1</label>
    </ligand>
</feature>
<dbReference type="AlphaFoldDB" id="A0A2R6Y4D3"/>
<evidence type="ECO:0000256" key="6">
    <source>
        <dbReference type="ARBA" id="ARBA00022833"/>
    </source>
</evidence>
<evidence type="ECO:0000256" key="5">
    <source>
        <dbReference type="ARBA" id="ARBA00022801"/>
    </source>
</evidence>
<keyword evidence="2 8" id="KW-0540">Nuclease</keyword>
<dbReference type="InterPro" id="IPR036237">
    <property type="entry name" value="Xyl_isomerase-like_sf"/>
</dbReference>
<comment type="caution">
    <text evidence="10">The sequence shown here is derived from an EMBL/GenBank/DDBJ whole genome shotgun (WGS) entry which is preliminary data.</text>
</comment>
<evidence type="ECO:0000256" key="4">
    <source>
        <dbReference type="ARBA" id="ARBA00022763"/>
    </source>
</evidence>
<dbReference type="SUPFAM" id="SSF51658">
    <property type="entry name" value="Xylose isomerase-like"/>
    <property type="match status" value="1"/>
</dbReference>
<gene>
    <name evidence="8" type="primary">nfo</name>
    <name evidence="10" type="ORF">BSOLF_1383</name>
</gene>
<organism evidence="10 11">
    <name type="scientific">Candidatus Carbonibacillus altaicus</name>
    <dbReference type="NCBI Taxonomy" id="2163959"/>
    <lineage>
        <taxon>Bacteria</taxon>
        <taxon>Bacillati</taxon>
        <taxon>Bacillota</taxon>
        <taxon>Bacilli</taxon>
        <taxon>Bacillales</taxon>
        <taxon>Candidatus Carbonibacillus</taxon>
    </lineage>
</organism>
<dbReference type="GO" id="GO:0003677">
    <property type="term" value="F:DNA binding"/>
    <property type="evidence" value="ECO:0007669"/>
    <property type="project" value="InterPro"/>
</dbReference>
<sequence>MTSLKIGSHVSFSGKGLLSAAEEATSYGSTTFMVYTGAPQNTVRKPMSEQYVDEGWALARENGIEEIVVHAPYIINLASPKKDTFELAVEFLTSEIERTEVLMSKDIVLHPGAFTDRDVSYGTERIVDGLNTVLSHDHEVRIALETMAGKGTEIGRRFEEIAEIIEKSRYPERLSVCFDTCHTHDAGYDLVHDLDGTLETFDRIIGLERLTVVHMNDSKNPRGAMKDRHAPLGSGYIGYEALKAVVRHPALSGRPFILETPWIGEDKKTERPMYEIEIALLMGNVEARFGKSFWADVERIDHFFLHHEPYATWYRTPIEGKSGARSVVLHLWDVFRTSSRKGRKKGAGDMSLVLDDLLEPMPRLYREIRRHGLFPELSEEAVNHRLIGWFAFDIEHQ</sequence>
<dbReference type="Pfam" id="PF01261">
    <property type="entry name" value="AP_endonuc_2"/>
    <property type="match status" value="1"/>
</dbReference>
<dbReference type="PANTHER" id="PTHR21445">
    <property type="entry name" value="ENDONUCLEASE IV ENDODEOXYRIBONUCLEASE IV"/>
    <property type="match status" value="1"/>
</dbReference>
<keyword evidence="8 10" id="KW-0255">Endonuclease</keyword>
<feature type="binding site" evidence="8">
    <location>
        <position position="179"/>
    </location>
    <ligand>
        <name>Zn(2+)</name>
        <dbReference type="ChEBI" id="CHEBI:29105"/>
        <label>2</label>
    </ligand>
</feature>
<dbReference type="NCBIfam" id="TIGR00587">
    <property type="entry name" value="nfo"/>
    <property type="match status" value="1"/>
</dbReference>
<dbReference type="PANTHER" id="PTHR21445:SF0">
    <property type="entry name" value="APURINIC-APYRIMIDINIC ENDONUCLEASE"/>
    <property type="match status" value="1"/>
</dbReference>
<comment type="cofactor">
    <cofactor evidence="8">
        <name>Zn(2+)</name>
        <dbReference type="ChEBI" id="CHEBI:29105"/>
    </cofactor>
    <text evidence="8">Binds 3 Zn(2+) ions.</text>
</comment>
<feature type="binding site" evidence="8">
    <location>
        <position position="229"/>
    </location>
    <ligand>
        <name>Zn(2+)</name>
        <dbReference type="ChEBI" id="CHEBI:29105"/>
        <label>3</label>
    </ligand>
</feature>
<comment type="function">
    <text evidence="8">Endonuclease IV plays a role in DNA repair. It cleaves phosphodiester bonds at apurinic or apyrimidinic (AP) sites, generating a 3'-hydroxyl group and a 5'-terminal sugar phosphate.</text>
</comment>
<dbReference type="InterPro" id="IPR013022">
    <property type="entry name" value="Xyl_isomerase-like_TIM-brl"/>
</dbReference>
<keyword evidence="3 8" id="KW-0479">Metal-binding</keyword>
<dbReference type="PROSITE" id="PS00729">
    <property type="entry name" value="AP_NUCLEASE_F2_1"/>
    <property type="match status" value="1"/>
</dbReference>
<dbReference type="PROSITE" id="PS51432">
    <property type="entry name" value="AP_NUCLEASE_F2_4"/>
    <property type="match status" value="1"/>
</dbReference>
<feature type="binding site" evidence="8">
    <location>
        <position position="182"/>
    </location>
    <ligand>
        <name>Zn(2+)</name>
        <dbReference type="ChEBI" id="CHEBI:29105"/>
        <label>3</label>
    </ligand>
</feature>
<protein>
    <recommendedName>
        <fullName evidence="8">Probable endonuclease 4</fullName>
        <ecNumber evidence="8">3.1.21.2</ecNumber>
    </recommendedName>
    <alternativeName>
        <fullName evidence="8">Endodeoxyribonuclease IV</fullName>
    </alternativeName>
    <alternativeName>
        <fullName evidence="8">Endonuclease IV</fullName>
    </alternativeName>
</protein>
<feature type="binding site" evidence="8">
    <location>
        <position position="110"/>
    </location>
    <ligand>
        <name>Zn(2+)</name>
        <dbReference type="ChEBI" id="CHEBI:29105"/>
        <label>1</label>
    </ligand>
</feature>
<feature type="domain" description="Xylose isomerase-like TIM barrel" evidence="9">
    <location>
        <begin position="22"/>
        <end position="264"/>
    </location>
</feature>
<dbReference type="InterPro" id="IPR001719">
    <property type="entry name" value="AP_endonuc_2"/>
</dbReference>
<evidence type="ECO:0000259" key="9">
    <source>
        <dbReference type="Pfam" id="PF01261"/>
    </source>
</evidence>
<dbReference type="GO" id="GO:0003906">
    <property type="term" value="F:DNA-(apurinic or apyrimidinic site) endonuclease activity"/>
    <property type="evidence" value="ECO:0007669"/>
    <property type="project" value="TreeGrafter"/>
</dbReference>
<feature type="binding site" evidence="8">
    <location>
        <position position="227"/>
    </location>
    <ligand>
        <name>Zn(2+)</name>
        <dbReference type="ChEBI" id="CHEBI:29105"/>
        <label>3</label>
    </ligand>
</feature>
<dbReference type="HAMAP" id="MF_00152">
    <property type="entry name" value="Nfo"/>
    <property type="match status" value="1"/>
</dbReference>
<dbReference type="Gene3D" id="3.20.20.150">
    <property type="entry name" value="Divalent-metal-dependent TIM barrel enzymes"/>
    <property type="match status" value="1"/>
</dbReference>
<dbReference type="NCBIfam" id="NF002196">
    <property type="entry name" value="PRK01060.1-1"/>
    <property type="match status" value="1"/>
</dbReference>
<feature type="binding site" evidence="8">
    <location>
        <position position="145"/>
    </location>
    <ligand>
        <name>Zn(2+)</name>
        <dbReference type="ChEBI" id="CHEBI:29105"/>
        <label>2</label>
    </ligand>
</feature>
<dbReference type="GO" id="GO:0008833">
    <property type="term" value="F:deoxyribonuclease IV (phage-T4-induced) activity"/>
    <property type="evidence" value="ECO:0007669"/>
    <property type="project" value="UniProtKB-UniRule"/>
</dbReference>
<keyword evidence="5 8" id="KW-0378">Hydrolase</keyword>
<dbReference type="FunFam" id="3.20.20.150:FF:000001">
    <property type="entry name" value="Probable endonuclease 4"/>
    <property type="match status" value="1"/>
</dbReference>
<evidence type="ECO:0000256" key="1">
    <source>
        <dbReference type="ARBA" id="ARBA00005340"/>
    </source>
</evidence>
<reference evidence="11" key="1">
    <citation type="journal article" date="2018" name="Sci. Rep.">
        <title>Lignite coal burning seam in the remote Altai Mountains harbors a hydrogen-driven thermophilic microbial community.</title>
        <authorList>
            <person name="Kadnikov V.V."/>
            <person name="Mardanov A.V."/>
            <person name="Ivasenko D.A."/>
            <person name="Antsiferov D.V."/>
            <person name="Beletsky A.V."/>
            <person name="Karnachuk O.V."/>
            <person name="Ravin N.V."/>
        </authorList>
    </citation>
    <scope>NUCLEOTIDE SEQUENCE [LARGE SCALE GENOMIC DNA]</scope>
</reference>
<keyword evidence="4 8" id="KW-0227">DNA damage</keyword>
<comment type="catalytic activity">
    <reaction evidence="8">
        <text>Endonucleolytic cleavage to 5'-phosphooligonucleotide end-products.</text>
        <dbReference type="EC" id="3.1.21.2"/>
    </reaction>
</comment>
<dbReference type="CDD" id="cd00019">
    <property type="entry name" value="AP2Ec"/>
    <property type="match status" value="1"/>
</dbReference>
<dbReference type="InterPro" id="IPR018246">
    <property type="entry name" value="AP_endonuc_F2_Zn_BS"/>
</dbReference>
<dbReference type="EMBL" id="PEBX01000006">
    <property type="protein sequence ID" value="PTQ57505.1"/>
    <property type="molecule type" value="Genomic_DNA"/>
</dbReference>
<dbReference type="PROSITE" id="PS00731">
    <property type="entry name" value="AP_NUCLEASE_F2_3"/>
    <property type="match status" value="1"/>
</dbReference>